<sequence>MADATTIKGGKVRVLLGTLPVDPEDPIVYAAPCGFTSKTVTLSKALEDTQGVSCTDPDAVSWLLRDAVSLSISVSGEGVLAVESLPAWLAAWKDVDSVPVKIEVEMPTTLLTFTGNMHVESMEWTAPNGRRVTANISMQSDGAMADVTTP</sequence>
<evidence type="ECO:0000313" key="3">
    <source>
        <dbReference type="Proteomes" id="UP000033608"/>
    </source>
</evidence>
<dbReference type="OrthoDB" id="7375409at2"/>
<accession>A0A0F5LWI9</accession>
<keyword evidence="3" id="KW-1185">Reference proteome</keyword>
<evidence type="ECO:0000313" key="1">
    <source>
        <dbReference type="EMBL" id="KKB86539.1"/>
    </source>
</evidence>
<reference evidence="1 3" key="1">
    <citation type="submission" date="2015-03" db="EMBL/GenBank/DDBJ databases">
        <authorList>
            <person name="Hassan Y.I."/>
            <person name="Lepp D."/>
            <person name="Zhou T."/>
        </authorList>
    </citation>
    <scope>NUCLEOTIDE SEQUENCE [LARGE SCALE GENOMIC DNA]</scope>
    <source>
        <strain evidence="1 3">DSM 17137</strain>
    </source>
</reference>
<dbReference type="Proteomes" id="UP000184533">
    <property type="component" value="Unassembled WGS sequence"/>
</dbReference>
<dbReference type="Pfam" id="PF06199">
    <property type="entry name" value="Phage_tail_2"/>
    <property type="match status" value="1"/>
</dbReference>
<dbReference type="RefSeq" id="WP_046133882.1">
    <property type="nucleotide sequence ID" value="NZ_FQVC01000003.1"/>
</dbReference>
<protein>
    <submittedName>
        <fullName evidence="2">Phage tail tube protein</fullName>
    </submittedName>
</protein>
<evidence type="ECO:0000313" key="2">
    <source>
        <dbReference type="EMBL" id="SHE87804.1"/>
    </source>
</evidence>
<proteinExistence type="predicted"/>
<reference evidence="2 4" key="2">
    <citation type="submission" date="2016-11" db="EMBL/GenBank/DDBJ databases">
        <authorList>
            <person name="Jaros S."/>
            <person name="Januszkiewicz K."/>
            <person name="Wedrychowicz H."/>
        </authorList>
    </citation>
    <scope>NUCLEOTIDE SEQUENCE [LARGE SCALE GENOMIC DNA]</scope>
    <source>
        <strain evidence="2 4">DSM 17137</strain>
    </source>
</reference>
<name>A0A0F5LWI9_9HYPH</name>
<dbReference type="InterPro" id="IPR011855">
    <property type="entry name" value="Phgtail_TP901_1"/>
</dbReference>
<organism evidence="1 3">
    <name type="scientific">Devosia limi DSM 17137</name>
    <dbReference type="NCBI Taxonomy" id="1121477"/>
    <lineage>
        <taxon>Bacteria</taxon>
        <taxon>Pseudomonadati</taxon>
        <taxon>Pseudomonadota</taxon>
        <taxon>Alphaproteobacteria</taxon>
        <taxon>Hyphomicrobiales</taxon>
        <taxon>Devosiaceae</taxon>
        <taxon>Devosia</taxon>
    </lineage>
</organism>
<gene>
    <name evidence="2" type="ORF">SAMN02745223_01298</name>
    <name evidence="1" type="ORF">VW29_02620</name>
</gene>
<dbReference type="STRING" id="1121477.SAMN02745223_01298"/>
<dbReference type="PATRIC" id="fig|1121477.3.peg.1579"/>
<dbReference type="Proteomes" id="UP000033608">
    <property type="component" value="Unassembled WGS sequence"/>
</dbReference>
<dbReference type="EMBL" id="LAJF01000036">
    <property type="protein sequence ID" value="KKB86539.1"/>
    <property type="molecule type" value="Genomic_DNA"/>
</dbReference>
<evidence type="ECO:0000313" key="4">
    <source>
        <dbReference type="Proteomes" id="UP000184533"/>
    </source>
</evidence>
<dbReference type="EMBL" id="FQVC01000003">
    <property type="protein sequence ID" value="SHE87804.1"/>
    <property type="molecule type" value="Genomic_DNA"/>
</dbReference>
<dbReference type="AlphaFoldDB" id="A0A0F5LWI9"/>